<keyword evidence="5" id="KW-1185">Reference proteome</keyword>
<sequence>MTQRLSRRGFLSTALAAGAFAATSARAEAPLTSLRPVGRGEDLRLRNLKTPEELISASGLQGIVGFSAFNLATGAVIDEHDPEVGMPPASVAKALTASYALDTLGPAHLFTTQVLATGGITNGVVAGDLVLLGGGDPTLDTDGLAELVGQLAQAGVTNVTGRFLVCGSALPFTRTIDVEQPEHLGYSPSVSGLNLNFNRVHFEWKRGGSGYEISMDARSASLRPAVHVASMGVVSRSMPVYTYADSDGRDEWTVASGALGNGGARWLPVRKPEIYAGEVFQAIAAGKGIKLSAPQIVDSAPEGEVVARHDSAPLQTVLREMLKYSTNLTAECVGLAATAARDGRPLSLRQSAETMSNWARTDLGLSHVAMVDHSGLGADSRIAARDMARALLEVNRRLGLKPLLKKFPMRDAQRRMVKNHPIKVHAKTGTLNFVSGLAGFADLPDGTELVFAIFCGDLERRDKLTLAQREKPDGASYWNARAKGLQSSLIERWAVLSAS</sequence>
<dbReference type="Gene3D" id="3.50.80.20">
    <property type="entry name" value="D-Ala-D-Ala carboxypeptidase C, peptidase S13"/>
    <property type="match status" value="1"/>
</dbReference>
<feature type="chain" id="PRO_5011695358" evidence="3">
    <location>
        <begin position="28"/>
        <end position="499"/>
    </location>
</feature>
<proteinExistence type="inferred from homology"/>
<evidence type="ECO:0000256" key="3">
    <source>
        <dbReference type="SAM" id="SignalP"/>
    </source>
</evidence>
<dbReference type="InterPro" id="IPR006311">
    <property type="entry name" value="TAT_signal"/>
</dbReference>
<organism evidence="4 5">
    <name type="scientific">Salipiger thiooxidans</name>
    <dbReference type="NCBI Taxonomy" id="282683"/>
    <lineage>
        <taxon>Bacteria</taxon>
        <taxon>Pseudomonadati</taxon>
        <taxon>Pseudomonadota</taxon>
        <taxon>Alphaproteobacteria</taxon>
        <taxon>Rhodobacterales</taxon>
        <taxon>Roseobacteraceae</taxon>
        <taxon>Salipiger</taxon>
    </lineage>
</organism>
<dbReference type="PANTHER" id="PTHR30023">
    <property type="entry name" value="D-ALANYL-D-ALANINE CARBOXYPEPTIDASE"/>
    <property type="match status" value="1"/>
</dbReference>
<dbReference type="AlphaFoldDB" id="A0A1G7IRG1"/>
<dbReference type="InterPro" id="IPR000667">
    <property type="entry name" value="Peptidase_S13"/>
</dbReference>
<evidence type="ECO:0000256" key="2">
    <source>
        <dbReference type="ARBA" id="ARBA00022801"/>
    </source>
</evidence>
<dbReference type="Proteomes" id="UP000198994">
    <property type="component" value="Unassembled WGS sequence"/>
</dbReference>
<dbReference type="RefSeq" id="WP_089962180.1">
    <property type="nucleotide sequence ID" value="NZ_FNAV01000013.1"/>
</dbReference>
<evidence type="ECO:0000313" key="4">
    <source>
        <dbReference type="EMBL" id="SDF15243.1"/>
    </source>
</evidence>
<dbReference type="Gene3D" id="3.40.710.10">
    <property type="entry name" value="DD-peptidase/beta-lactamase superfamily"/>
    <property type="match status" value="2"/>
</dbReference>
<name>A0A1G7IRG1_9RHOB</name>
<dbReference type="PRINTS" id="PR00922">
    <property type="entry name" value="DADACBPTASE3"/>
</dbReference>
<gene>
    <name evidence="4" type="ORF">SAMN04488105_113122</name>
</gene>
<dbReference type="OrthoDB" id="5372081at2"/>
<reference evidence="5" key="1">
    <citation type="submission" date="2016-10" db="EMBL/GenBank/DDBJ databases">
        <authorList>
            <person name="Varghese N."/>
            <person name="Submissions S."/>
        </authorList>
    </citation>
    <scope>NUCLEOTIDE SEQUENCE [LARGE SCALE GENOMIC DNA]</scope>
    <source>
        <strain evidence="5">DSM 10146</strain>
    </source>
</reference>
<evidence type="ECO:0000313" key="5">
    <source>
        <dbReference type="Proteomes" id="UP000198994"/>
    </source>
</evidence>
<dbReference type="SUPFAM" id="SSF56601">
    <property type="entry name" value="beta-lactamase/transpeptidase-like"/>
    <property type="match status" value="1"/>
</dbReference>
<keyword evidence="4" id="KW-0121">Carboxypeptidase</keyword>
<dbReference type="STRING" id="282683.SAMN04488105_113122"/>
<keyword evidence="2" id="KW-0378">Hydrolase</keyword>
<protein>
    <submittedName>
        <fullName evidence="4">D-alanyl-D-alanine carboxypeptidase / D-alanyl-D-alanine-endopeptidase (Penicillin-binding protein 4)</fullName>
    </submittedName>
</protein>
<dbReference type="Pfam" id="PF02113">
    <property type="entry name" value="Peptidase_S13"/>
    <property type="match status" value="1"/>
</dbReference>
<dbReference type="NCBIfam" id="TIGR00666">
    <property type="entry name" value="PBP4"/>
    <property type="match status" value="1"/>
</dbReference>
<feature type="signal peptide" evidence="3">
    <location>
        <begin position="1"/>
        <end position="27"/>
    </location>
</feature>
<dbReference type="InterPro" id="IPR012338">
    <property type="entry name" value="Beta-lactam/transpept-like"/>
</dbReference>
<dbReference type="GO" id="GO:0004185">
    <property type="term" value="F:serine-type carboxypeptidase activity"/>
    <property type="evidence" value="ECO:0007669"/>
    <property type="project" value="InterPro"/>
</dbReference>
<evidence type="ECO:0000256" key="1">
    <source>
        <dbReference type="ARBA" id="ARBA00006096"/>
    </source>
</evidence>
<keyword evidence="3" id="KW-0732">Signal</keyword>
<dbReference type="GO" id="GO:0000270">
    <property type="term" value="P:peptidoglycan metabolic process"/>
    <property type="evidence" value="ECO:0007669"/>
    <property type="project" value="TreeGrafter"/>
</dbReference>
<dbReference type="EMBL" id="FNAV01000013">
    <property type="protein sequence ID" value="SDF15243.1"/>
    <property type="molecule type" value="Genomic_DNA"/>
</dbReference>
<dbReference type="PROSITE" id="PS51318">
    <property type="entry name" value="TAT"/>
    <property type="match status" value="1"/>
</dbReference>
<accession>A0A1G7IRG1</accession>
<comment type="similarity">
    <text evidence="1">Belongs to the peptidase S13 family.</text>
</comment>
<keyword evidence="4" id="KW-0645">Protease</keyword>
<dbReference type="PANTHER" id="PTHR30023:SF0">
    <property type="entry name" value="PENICILLIN-SENSITIVE CARBOXYPEPTIDASE A"/>
    <property type="match status" value="1"/>
</dbReference>
<dbReference type="GO" id="GO:0006508">
    <property type="term" value="P:proteolysis"/>
    <property type="evidence" value="ECO:0007669"/>
    <property type="project" value="InterPro"/>
</dbReference>